<evidence type="ECO:0000313" key="3">
    <source>
        <dbReference type="Proteomes" id="UP000247523"/>
    </source>
</evidence>
<dbReference type="InterPro" id="IPR041657">
    <property type="entry name" value="HTH_17"/>
</dbReference>
<gene>
    <name evidence="2" type="ORF">C8E03_11952</name>
</gene>
<evidence type="ECO:0000259" key="1">
    <source>
        <dbReference type="Pfam" id="PF12728"/>
    </source>
</evidence>
<evidence type="ECO:0000313" key="2">
    <source>
        <dbReference type="EMBL" id="PXV85128.1"/>
    </source>
</evidence>
<proteinExistence type="predicted"/>
<dbReference type="AlphaFoldDB" id="A0A318EJ80"/>
<dbReference type="Pfam" id="PF12728">
    <property type="entry name" value="HTH_17"/>
    <property type="match status" value="1"/>
</dbReference>
<feature type="domain" description="Helix-turn-helix" evidence="1">
    <location>
        <begin position="9"/>
        <end position="54"/>
    </location>
</feature>
<name>A0A318EJ80_9FIRM</name>
<dbReference type="SUPFAM" id="SSF46955">
    <property type="entry name" value="Putative DNA-binding domain"/>
    <property type="match status" value="1"/>
</dbReference>
<dbReference type="RefSeq" id="WP_110291999.1">
    <property type="nucleotide sequence ID" value="NZ_QICS01000019.1"/>
</dbReference>
<dbReference type="Proteomes" id="UP000247523">
    <property type="component" value="Unassembled WGS sequence"/>
</dbReference>
<accession>A0A318EJ80</accession>
<comment type="caution">
    <text evidence="2">The sequence shown here is derived from an EMBL/GenBank/DDBJ whole genome shotgun (WGS) entry which is preliminary data.</text>
</comment>
<organism evidence="2 3">
    <name type="scientific">Lachnotalea glycerini</name>
    <dbReference type="NCBI Taxonomy" id="1763509"/>
    <lineage>
        <taxon>Bacteria</taxon>
        <taxon>Bacillati</taxon>
        <taxon>Bacillota</taxon>
        <taxon>Clostridia</taxon>
        <taxon>Lachnospirales</taxon>
        <taxon>Lachnospiraceae</taxon>
        <taxon>Lachnotalea</taxon>
    </lineage>
</organism>
<reference evidence="2 3" key="1">
    <citation type="submission" date="2018-05" db="EMBL/GenBank/DDBJ databases">
        <title>Genomic Encyclopedia of Type Strains, Phase IV (KMG-IV): sequencing the most valuable type-strain genomes for metagenomic binning, comparative biology and taxonomic classification.</title>
        <authorList>
            <person name="Goeker M."/>
        </authorList>
    </citation>
    <scope>NUCLEOTIDE SEQUENCE [LARGE SCALE GENOMIC DNA]</scope>
    <source>
        <strain evidence="2 3">DSM 28816</strain>
    </source>
</reference>
<dbReference type="InterPro" id="IPR009061">
    <property type="entry name" value="DNA-bd_dom_put_sf"/>
</dbReference>
<protein>
    <submittedName>
        <fullName evidence="2">Helix-turn-helix protein</fullName>
    </submittedName>
</protein>
<dbReference type="EMBL" id="QICS01000019">
    <property type="protein sequence ID" value="PXV85128.1"/>
    <property type="molecule type" value="Genomic_DNA"/>
</dbReference>
<sequence length="67" mass="7643">MVEPYKPIYTAKEVSKMLHVSTNAVYEFMNNGQLPYLQLGSKKVRGIDLENFINTYPSGQEDKPCTD</sequence>